<dbReference type="InterPro" id="IPR036291">
    <property type="entry name" value="NAD(P)-bd_dom_sf"/>
</dbReference>
<dbReference type="PANTHER" id="PTHR43580">
    <property type="entry name" value="OXIDOREDUCTASE GLYR1-RELATED"/>
    <property type="match status" value="1"/>
</dbReference>
<name>A0AAJ6VNA7_9HYME</name>
<dbReference type="SUPFAM" id="SSF51735">
    <property type="entry name" value="NAD(P)-binding Rossmann-fold domains"/>
    <property type="match status" value="1"/>
</dbReference>
<evidence type="ECO:0000313" key="4">
    <source>
        <dbReference type="Proteomes" id="UP000695007"/>
    </source>
</evidence>
<feature type="domain" description="6-phosphogluconate dehydrogenase NADP-binding" evidence="3">
    <location>
        <begin position="207"/>
        <end position="241"/>
    </location>
</feature>
<dbReference type="Gene3D" id="3.40.50.720">
    <property type="entry name" value="NAD(P)-binding Rossmann-like Domain"/>
    <property type="match status" value="1"/>
</dbReference>
<organism evidence="4 5">
    <name type="scientific">Ceratosolen solmsi marchali</name>
    <dbReference type="NCBI Taxonomy" id="326594"/>
    <lineage>
        <taxon>Eukaryota</taxon>
        <taxon>Metazoa</taxon>
        <taxon>Ecdysozoa</taxon>
        <taxon>Arthropoda</taxon>
        <taxon>Hexapoda</taxon>
        <taxon>Insecta</taxon>
        <taxon>Pterygota</taxon>
        <taxon>Neoptera</taxon>
        <taxon>Endopterygota</taxon>
        <taxon>Hymenoptera</taxon>
        <taxon>Apocrita</taxon>
        <taxon>Proctotrupomorpha</taxon>
        <taxon>Chalcidoidea</taxon>
        <taxon>Agaonidae</taxon>
        <taxon>Agaoninae</taxon>
        <taxon>Ceratosolen</taxon>
    </lineage>
</organism>
<dbReference type="GO" id="GO:0003677">
    <property type="term" value="F:DNA binding"/>
    <property type="evidence" value="ECO:0007669"/>
    <property type="project" value="TreeGrafter"/>
</dbReference>
<dbReference type="Gene3D" id="2.30.30.140">
    <property type="match status" value="1"/>
</dbReference>
<proteinExistence type="predicted"/>
<evidence type="ECO:0000313" key="5">
    <source>
        <dbReference type="RefSeq" id="XP_011495112.1"/>
    </source>
</evidence>
<dbReference type="GO" id="GO:0000785">
    <property type="term" value="C:chromatin"/>
    <property type="evidence" value="ECO:0007669"/>
    <property type="project" value="TreeGrafter"/>
</dbReference>
<accession>A0AAJ6VNA7</accession>
<dbReference type="GO" id="GO:0140673">
    <property type="term" value="P:transcription elongation-coupled chromatin remodeling"/>
    <property type="evidence" value="ECO:0007669"/>
    <property type="project" value="TreeGrafter"/>
</dbReference>
<dbReference type="GO" id="GO:0050661">
    <property type="term" value="F:NADP binding"/>
    <property type="evidence" value="ECO:0007669"/>
    <property type="project" value="InterPro"/>
</dbReference>
<dbReference type="KEGG" id="csol:105360036"/>
<feature type="compositionally biased region" description="Polar residues" evidence="1">
    <location>
        <begin position="144"/>
        <end position="166"/>
    </location>
</feature>
<dbReference type="GeneID" id="105360036"/>
<dbReference type="InterPro" id="IPR006115">
    <property type="entry name" value="6PGDH_NADP-bd"/>
</dbReference>
<dbReference type="PANTHER" id="PTHR43580:SF2">
    <property type="entry name" value="CYTOKINE-LIKE NUCLEAR FACTOR N-PAC"/>
    <property type="match status" value="1"/>
</dbReference>
<dbReference type="InterPro" id="IPR051265">
    <property type="entry name" value="HIBADH-related_NP60_sf"/>
</dbReference>
<feature type="region of interest" description="Disordered" evidence="1">
    <location>
        <begin position="123"/>
        <end position="184"/>
    </location>
</feature>
<dbReference type="SUPFAM" id="SSF63748">
    <property type="entry name" value="Tudor/PWWP/MBT"/>
    <property type="match status" value="1"/>
</dbReference>
<dbReference type="AlphaFoldDB" id="A0AAJ6VNA7"/>
<protein>
    <submittedName>
        <fullName evidence="5">Oxidoreductase GLYR1 homolog</fullName>
    </submittedName>
</protein>
<feature type="domain" description="PWWP" evidence="2">
    <location>
        <begin position="8"/>
        <end position="71"/>
    </location>
</feature>
<dbReference type="InterPro" id="IPR000313">
    <property type="entry name" value="PWWP_dom"/>
</dbReference>
<dbReference type="Pfam" id="PF03446">
    <property type="entry name" value="NAD_binding_2"/>
    <property type="match status" value="1"/>
</dbReference>
<sequence length="245" mass="27317">MSNSLVSNPTKDMKKPANPKKGPIHCIFFFGTNNYGWIDEANIKHYQEHKETCIKLCKNSGFKEACEAIEEFIAKGEIFEDGLDPDSLFDKLKEDSISTIEKKTPKIKPKKLKTYITLQETPKIKRDSSGGSSERRPAKKQRTDSNASSNNRLGSLSPALNHSTPLRKSGSLLDRPANIARPVTPPLDVETLSQTLKNKNIHASSLKFGFLGLGIMGSGIVKNLLNSGHKVIVWNRTQEKNECYF</sequence>
<feature type="compositionally biased region" description="Basic and acidic residues" evidence="1">
    <location>
        <begin position="123"/>
        <end position="136"/>
    </location>
</feature>
<dbReference type="GO" id="GO:0031491">
    <property type="term" value="F:nucleosome binding"/>
    <property type="evidence" value="ECO:0007669"/>
    <property type="project" value="TreeGrafter"/>
</dbReference>
<gene>
    <name evidence="5" type="primary">LOC105360036</name>
</gene>
<evidence type="ECO:0000256" key="1">
    <source>
        <dbReference type="SAM" id="MobiDB-lite"/>
    </source>
</evidence>
<dbReference type="RefSeq" id="XP_011495112.1">
    <property type="nucleotide sequence ID" value="XM_011496810.1"/>
</dbReference>
<dbReference type="Pfam" id="PF00855">
    <property type="entry name" value="PWWP"/>
    <property type="match status" value="1"/>
</dbReference>
<evidence type="ECO:0000259" key="2">
    <source>
        <dbReference type="Pfam" id="PF00855"/>
    </source>
</evidence>
<dbReference type="Proteomes" id="UP000695007">
    <property type="component" value="Unplaced"/>
</dbReference>
<reference evidence="5" key="1">
    <citation type="submission" date="2025-08" db="UniProtKB">
        <authorList>
            <consortium name="RefSeq"/>
        </authorList>
    </citation>
    <scope>IDENTIFICATION</scope>
</reference>
<keyword evidence="4" id="KW-1185">Reference proteome</keyword>
<evidence type="ECO:0000259" key="3">
    <source>
        <dbReference type="Pfam" id="PF03446"/>
    </source>
</evidence>